<organism evidence="1">
    <name type="scientific">Opuntia streptacantha</name>
    <name type="common">Prickly pear cactus</name>
    <name type="synonym">Opuntia cardona</name>
    <dbReference type="NCBI Taxonomy" id="393608"/>
    <lineage>
        <taxon>Eukaryota</taxon>
        <taxon>Viridiplantae</taxon>
        <taxon>Streptophyta</taxon>
        <taxon>Embryophyta</taxon>
        <taxon>Tracheophyta</taxon>
        <taxon>Spermatophyta</taxon>
        <taxon>Magnoliopsida</taxon>
        <taxon>eudicotyledons</taxon>
        <taxon>Gunneridae</taxon>
        <taxon>Pentapetalae</taxon>
        <taxon>Caryophyllales</taxon>
        <taxon>Cactineae</taxon>
        <taxon>Cactaceae</taxon>
        <taxon>Opuntioideae</taxon>
        <taxon>Opuntia</taxon>
    </lineage>
</organism>
<protein>
    <submittedName>
        <fullName evidence="1">Uncharacterized protein</fullName>
    </submittedName>
</protein>
<reference evidence="1" key="2">
    <citation type="submission" date="2020-07" db="EMBL/GenBank/DDBJ databases">
        <authorList>
            <person name="Vera ALvarez R."/>
            <person name="Arias-Moreno D.M."/>
            <person name="Jimenez-Jacinto V."/>
            <person name="Jimenez-Bremont J.F."/>
            <person name="Swaminathan K."/>
            <person name="Moose S.P."/>
            <person name="Guerrero-Gonzalez M.L."/>
            <person name="Marino-Ramirez L."/>
            <person name="Landsman D."/>
            <person name="Rodriguez-Kessler M."/>
            <person name="Delgado-Sanchez P."/>
        </authorList>
    </citation>
    <scope>NUCLEOTIDE SEQUENCE</scope>
    <source>
        <tissue evidence="1">Cladode</tissue>
    </source>
</reference>
<reference evidence="1" key="1">
    <citation type="journal article" date="2013" name="J. Plant Res.">
        <title>Effect of fungi and light on seed germination of three Opuntia species from semiarid lands of central Mexico.</title>
        <authorList>
            <person name="Delgado-Sanchez P."/>
            <person name="Jimenez-Bremont J.F."/>
            <person name="Guerrero-Gonzalez Mde L."/>
            <person name="Flores J."/>
        </authorList>
    </citation>
    <scope>NUCLEOTIDE SEQUENCE</scope>
    <source>
        <tissue evidence="1">Cladode</tissue>
    </source>
</reference>
<proteinExistence type="predicted"/>
<dbReference type="AlphaFoldDB" id="A0A7C9FKZ5"/>
<dbReference type="EMBL" id="GISG01273740">
    <property type="protein sequence ID" value="MBA4677085.1"/>
    <property type="molecule type" value="Transcribed_RNA"/>
</dbReference>
<name>A0A7C9FKZ5_OPUST</name>
<dbReference type="EMBL" id="GISG01273739">
    <property type="protein sequence ID" value="MBA4677084.1"/>
    <property type="molecule type" value="Transcribed_RNA"/>
</dbReference>
<accession>A0A7C9FKZ5</accession>
<sequence>MSLLRVNLTSQYPNVIMQNNLLLFIKVILQSLRCQHYSTSFTACQEMKPRYMQQMNFTTEVGSITKNFGCGLRGFPTLNLLLRLTHMRGHLMLLLILTPGIHLLRRILSFIMNMLRKDQLYIPSRISKWLVNSKVLG</sequence>
<evidence type="ECO:0000313" key="1">
    <source>
        <dbReference type="EMBL" id="MBA4677084.1"/>
    </source>
</evidence>